<comment type="caution">
    <text evidence="6">The sequence shown here is derived from an EMBL/GenBank/DDBJ whole genome shotgun (WGS) entry which is preliminary data.</text>
</comment>
<feature type="domain" description="ABC transporter" evidence="5">
    <location>
        <begin position="8"/>
        <end position="231"/>
    </location>
</feature>
<dbReference type="GO" id="GO:0005524">
    <property type="term" value="F:ATP binding"/>
    <property type="evidence" value="ECO:0007669"/>
    <property type="project" value="UniProtKB-KW"/>
</dbReference>
<dbReference type="InterPro" id="IPR015860">
    <property type="entry name" value="ABC_transpr_TagH-like"/>
</dbReference>
<dbReference type="InterPro" id="IPR003439">
    <property type="entry name" value="ABC_transporter-like_ATP-bd"/>
</dbReference>
<organism evidence="6 7">
    <name type="scientific">Sinobacterium caligoides</name>
    <dbReference type="NCBI Taxonomy" id="933926"/>
    <lineage>
        <taxon>Bacteria</taxon>
        <taxon>Pseudomonadati</taxon>
        <taxon>Pseudomonadota</taxon>
        <taxon>Gammaproteobacteria</taxon>
        <taxon>Cellvibrionales</taxon>
        <taxon>Spongiibacteraceae</taxon>
        <taxon>Sinobacterium</taxon>
    </lineage>
</organism>
<evidence type="ECO:0000256" key="2">
    <source>
        <dbReference type="ARBA" id="ARBA00022448"/>
    </source>
</evidence>
<dbReference type="GO" id="GO:0016887">
    <property type="term" value="F:ATP hydrolysis activity"/>
    <property type="evidence" value="ECO:0007669"/>
    <property type="project" value="InterPro"/>
</dbReference>
<dbReference type="AlphaFoldDB" id="A0A3N2DPX4"/>
<sequence length="231" mass="25646">MQLPDNLITLENVSIRYKLLKAMNGSKFYEPLSDISFEIRKGETLGVIGRNGAGKSTLLRILAGVYAPDKGEIKRAANLKVSLLSLHAGFDQKLTGYDNIIFSCLLLGFSRKECLDKIDEIISMSELEGFIHQPIKTYSSGMKSKLGFSIAFQMSPDILLIDEALSVGDAKFKKKAEKLMIEKIKGGQTAVFVSHSSSQIKRICTRVIWIEDGMVKKTGDAESIIKEYDNE</sequence>
<dbReference type="PROSITE" id="PS50893">
    <property type="entry name" value="ABC_TRANSPORTER_2"/>
    <property type="match status" value="1"/>
</dbReference>
<evidence type="ECO:0000313" key="7">
    <source>
        <dbReference type="Proteomes" id="UP000275394"/>
    </source>
</evidence>
<dbReference type="GO" id="GO:0140359">
    <property type="term" value="F:ABC-type transporter activity"/>
    <property type="evidence" value="ECO:0007669"/>
    <property type="project" value="InterPro"/>
</dbReference>
<proteinExistence type="inferred from homology"/>
<keyword evidence="4 6" id="KW-0067">ATP-binding</keyword>
<dbReference type="InterPro" id="IPR003593">
    <property type="entry name" value="AAA+_ATPase"/>
</dbReference>
<evidence type="ECO:0000256" key="4">
    <source>
        <dbReference type="ARBA" id="ARBA00022840"/>
    </source>
</evidence>
<dbReference type="PANTHER" id="PTHR46743">
    <property type="entry name" value="TEICHOIC ACIDS EXPORT ATP-BINDING PROTEIN TAGH"/>
    <property type="match status" value="1"/>
</dbReference>
<name>A0A3N2DPX4_9GAMM</name>
<keyword evidence="2" id="KW-0813">Transport</keyword>
<dbReference type="Pfam" id="PF00005">
    <property type="entry name" value="ABC_tran"/>
    <property type="match status" value="1"/>
</dbReference>
<dbReference type="PANTHER" id="PTHR46743:SF2">
    <property type="entry name" value="TEICHOIC ACIDS EXPORT ATP-BINDING PROTEIN TAGH"/>
    <property type="match status" value="1"/>
</dbReference>
<comment type="similarity">
    <text evidence="1">Belongs to the ABC transporter superfamily.</text>
</comment>
<protein>
    <submittedName>
        <fullName evidence="6">Lipopolysaccharide transport system ATP-binding protein</fullName>
    </submittedName>
</protein>
<gene>
    <name evidence="6" type="ORF">EDC56_2296</name>
</gene>
<dbReference type="EMBL" id="RKHR01000004">
    <property type="protein sequence ID" value="ROS01847.1"/>
    <property type="molecule type" value="Genomic_DNA"/>
</dbReference>
<dbReference type="InterPro" id="IPR050683">
    <property type="entry name" value="Bact_Polysacc_Export_ATP-bd"/>
</dbReference>
<evidence type="ECO:0000256" key="3">
    <source>
        <dbReference type="ARBA" id="ARBA00022741"/>
    </source>
</evidence>
<dbReference type="SMART" id="SM00382">
    <property type="entry name" value="AAA"/>
    <property type="match status" value="1"/>
</dbReference>
<accession>A0A3N2DPX4</accession>
<reference evidence="6 7" key="1">
    <citation type="submission" date="2018-11" db="EMBL/GenBank/DDBJ databases">
        <title>Genomic Encyclopedia of Type Strains, Phase IV (KMG-IV): sequencing the most valuable type-strain genomes for metagenomic binning, comparative biology and taxonomic classification.</title>
        <authorList>
            <person name="Goeker M."/>
        </authorList>
    </citation>
    <scope>NUCLEOTIDE SEQUENCE [LARGE SCALE GENOMIC DNA]</scope>
    <source>
        <strain evidence="6 7">DSM 100316</strain>
    </source>
</reference>
<keyword evidence="3" id="KW-0547">Nucleotide-binding</keyword>
<dbReference type="InterPro" id="IPR027417">
    <property type="entry name" value="P-loop_NTPase"/>
</dbReference>
<dbReference type="Proteomes" id="UP000275394">
    <property type="component" value="Unassembled WGS sequence"/>
</dbReference>
<dbReference type="SUPFAM" id="SSF52540">
    <property type="entry name" value="P-loop containing nucleoside triphosphate hydrolases"/>
    <property type="match status" value="1"/>
</dbReference>
<keyword evidence="7" id="KW-1185">Reference proteome</keyword>
<evidence type="ECO:0000259" key="5">
    <source>
        <dbReference type="PROSITE" id="PS50893"/>
    </source>
</evidence>
<dbReference type="InterPro" id="IPR017871">
    <property type="entry name" value="ABC_transporter-like_CS"/>
</dbReference>
<dbReference type="OrthoDB" id="9778870at2"/>
<dbReference type="Gene3D" id="3.40.50.300">
    <property type="entry name" value="P-loop containing nucleotide triphosphate hydrolases"/>
    <property type="match status" value="1"/>
</dbReference>
<dbReference type="GO" id="GO:0016020">
    <property type="term" value="C:membrane"/>
    <property type="evidence" value="ECO:0007669"/>
    <property type="project" value="InterPro"/>
</dbReference>
<dbReference type="PROSITE" id="PS00211">
    <property type="entry name" value="ABC_TRANSPORTER_1"/>
    <property type="match status" value="1"/>
</dbReference>
<dbReference type="CDD" id="cd03220">
    <property type="entry name" value="ABC_KpsT_Wzt"/>
    <property type="match status" value="1"/>
</dbReference>
<evidence type="ECO:0000313" key="6">
    <source>
        <dbReference type="EMBL" id="ROS01847.1"/>
    </source>
</evidence>
<evidence type="ECO:0000256" key="1">
    <source>
        <dbReference type="ARBA" id="ARBA00005417"/>
    </source>
</evidence>